<name>A0A2V4KQW5_AQUAC</name>
<dbReference type="OrthoDB" id="5585636at2"/>
<keyword evidence="1" id="KW-0732">Signal</keyword>
<reference evidence="2 3" key="1">
    <citation type="submission" date="2018-06" db="EMBL/GenBank/DDBJ databases">
        <title>Pseudomonas diversity within urban Lake Michigan freshwaters.</title>
        <authorList>
            <person name="Batrich M."/>
            <person name="Hatzopoulos T."/>
            <person name="Putonti C."/>
        </authorList>
    </citation>
    <scope>NUCLEOTIDE SEQUENCE [LARGE SCALE GENOMIC DNA]</scope>
    <source>
        <strain evidence="2 3">MB-090714</strain>
    </source>
</reference>
<dbReference type="AlphaFoldDB" id="A0A2V4KQW5"/>
<gene>
    <name evidence="2" type="ORF">DMO17_13890</name>
</gene>
<comment type="caution">
    <text evidence="2">The sequence shown here is derived from an EMBL/GenBank/DDBJ whole genome shotgun (WGS) entry which is preliminary data.</text>
</comment>
<protein>
    <recommendedName>
        <fullName evidence="4">Fap system outer membrane protein</fullName>
    </recommendedName>
</protein>
<evidence type="ECO:0000313" key="3">
    <source>
        <dbReference type="Proteomes" id="UP000248146"/>
    </source>
</evidence>
<evidence type="ECO:0000313" key="2">
    <source>
        <dbReference type="EMBL" id="PYC22549.1"/>
    </source>
</evidence>
<proteinExistence type="predicted"/>
<dbReference type="Proteomes" id="UP000248146">
    <property type="component" value="Unassembled WGS sequence"/>
</dbReference>
<dbReference type="RefSeq" id="WP_110683087.1">
    <property type="nucleotide sequence ID" value="NZ_QJRX01000007.1"/>
</dbReference>
<evidence type="ECO:0008006" key="4">
    <source>
        <dbReference type="Google" id="ProtNLM"/>
    </source>
</evidence>
<feature type="signal peptide" evidence="1">
    <location>
        <begin position="1"/>
        <end position="17"/>
    </location>
</feature>
<dbReference type="EMBL" id="QJRX01000007">
    <property type="protein sequence ID" value="PYC22549.1"/>
    <property type="molecule type" value="Genomic_DNA"/>
</dbReference>
<accession>A0A2V4KQW5</accession>
<sequence>MTLLLPLALVVSLPAVAENLFHAVEVPEHELAEMRGRYALPNGIVSFGVVMQSQWNGPQGQLAAKVGLQFRHNSALPVLNVDLQESGQGQAPAGLGQVSGGNGLNSAQGVVQSVRIAGDGNRGLNDVQINILRGGQAGEPGTGSGALNQSVEGALGRAEVIAKNGGLQISIDAGSLGRTQHSIGSGGIRQNTAISGQQQVVNNLAALQVVLRERGATDSMALQGVMAQLRGLRGNGF</sequence>
<evidence type="ECO:0000256" key="1">
    <source>
        <dbReference type="SAM" id="SignalP"/>
    </source>
</evidence>
<feature type="chain" id="PRO_5016144987" description="Fap system outer membrane protein" evidence="1">
    <location>
        <begin position="18"/>
        <end position="237"/>
    </location>
</feature>
<organism evidence="2 3">
    <name type="scientific">Aquipseudomonas alcaligenes</name>
    <name type="common">Pseudomonas alcaligenes</name>
    <dbReference type="NCBI Taxonomy" id="43263"/>
    <lineage>
        <taxon>Bacteria</taxon>
        <taxon>Pseudomonadati</taxon>
        <taxon>Pseudomonadota</taxon>
        <taxon>Gammaproteobacteria</taxon>
        <taxon>Pseudomonadales</taxon>
        <taxon>Pseudomonadaceae</taxon>
        <taxon>Aquipseudomonas</taxon>
    </lineage>
</organism>